<dbReference type="Proteomes" id="UP001196413">
    <property type="component" value="Unassembled WGS sequence"/>
</dbReference>
<gene>
    <name evidence="1" type="ORF">KIN20_014149</name>
</gene>
<evidence type="ECO:0000313" key="1">
    <source>
        <dbReference type="EMBL" id="KAJ1356430.1"/>
    </source>
</evidence>
<dbReference type="EMBL" id="JAHQIW010002803">
    <property type="protein sequence ID" value="KAJ1356430.1"/>
    <property type="molecule type" value="Genomic_DNA"/>
</dbReference>
<accession>A0AAD5MD65</accession>
<keyword evidence="2" id="KW-1185">Reference proteome</keyword>
<name>A0AAD5MD65_PARTN</name>
<organism evidence="1 2">
    <name type="scientific">Parelaphostrongylus tenuis</name>
    <name type="common">Meningeal worm</name>
    <dbReference type="NCBI Taxonomy" id="148309"/>
    <lineage>
        <taxon>Eukaryota</taxon>
        <taxon>Metazoa</taxon>
        <taxon>Ecdysozoa</taxon>
        <taxon>Nematoda</taxon>
        <taxon>Chromadorea</taxon>
        <taxon>Rhabditida</taxon>
        <taxon>Rhabditina</taxon>
        <taxon>Rhabditomorpha</taxon>
        <taxon>Strongyloidea</taxon>
        <taxon>Metastrongylidae</taxon>
        <taxon>Parelaphostrongylus</taxon>
    </lineage>
</organism>
<protein>
    <submittedName>
        <fullName evidence="1">Uncharacterized protein</fullName>
    </submittedName>
</protein>
<reference evidence="1" key="1">
    <citation type="submission" date="2021-06" db="EMBL/GenBank/DDBJ databases">
        <title>Parelaphostrongylus tenuis whole genome reference sequence.</title>
        <authorList>
            <person name="Garwood T.J."/>
            <person name="Larsen P.A."/>
            <person name="Fountain-Jones N.M."/>
            <person name="Garbe J.R."/>
            <person name="Macchietto M.G."/>
            <person name="Kania S.A."/>
            <person name="Gerhold R.W."/>
            <person name="Richards J.E."/>
            <person name="Wolf T.M."/>
        </authorList>
    </citation>
    <scope>NUCLEOTIDE SEQUENCE</scope>
    <source>
        <strain evidence="1">MNPRO001-30</strain>
        <tissue evidence="1">Meninges</tissue>
    </source>
</reference>
<evidence type="ECO:0000313" key="2">
    <source>
        <dbReference type="Proteomes" id="UP001196413"/>
    </source>
</evidence>
<dbReference type="AlphaFoldDB" id="A0AAD5MD65"/>
<comment type="caution">
    <text evidence="1">The sequence shown here is derived from an EMBL/GenBank/DDBJ whole genome shotgun (WGS) entry which is preliminary data.</text>
</comment>
<sequence length="63" mass="7169">MDLNMKDKGMEVRATNISMSALYETINESCYCANKRDSKTAFCIALVPQLNVFDNFRTFALSH</sequence>
<proteinExistence type="predicted"/>